<reference evidence="7" key="1">
    <citation type="submission" date="2023-07" db="EMBL/GenBank/DDBJ databases">
        <title>draft genome sequence of fig (Ficus carica).</title>
        <authorList>
            <person name="Takahashi T."/>
            <person name="Nishimura K."/>
        </authorList>
    </citation>
    <scope>NUCLEOTIDE SEQUENCE</scope>
</reference>
<feature type="domain" description="Disease resistance N-terminal" evidence="4">
    <location>
        <begin position="11"/>
        <end position="105"/>
    </location>
</feature>
<dbReference type="SUPFAM" id="SSF52047">
    <property type="entry name" value="RNI-like"/>
    <property type="match status" value="1"/>
</dbReference>
<organism evidence="7 8">
    <name type="scientific">Ficus carica</name>
    <name type="common">Common fig</name>
    <dbReference type="NCBI Taxonomy" id="3494"/>
    <lineage>
        <taxon>Eukaryota</taxon>
        <taxon>Viridiplantae</taxon>
        <taxon>Streptophyta</taxon>
        <taxon>Embryophyta</taxon>
        <taxon>Tracheophyta</taxon>
        <taxon>Spermatophyta</taxon>
        <taxon>Magnoliopsida</taxon>
        <taxon>eudicotyledons</taxon>
        <taxon>Gunneridae</taxon>
        <taxon>Pentapetalae</taxon>
        <taxon>rosids</taxon>
        <taxon>fabids</taxon>
        <taxon>Rosales</taxon>
        <taxon>Moraceae</taxon>
        <taxon>Ficeae</taxon>
        <taxon>Ficus</taxon>
    </lineage>
</organism>
<dbReference type="PANTHER" id="PTHR47186:SF42">
    <property type="entry name" value="DISEASE RESISTANCE RPP13-LIKE PROTEIN 1"/>
    <property type="match status" value="1"/>
</dbReference>
<dbReference type="Pfam" id="PF25019">
    <property type="entry name" value="LRR_R13L1-DRL21"/>
    <property type="match status" value="1"/>
</dbReference>
<dbReference type="Gene3D" id="3.80.10.10">
    <property type="entry name" value="Ribonuclease Inhibitor"/>
    <property type="match status" value="3"/>
</dbReference>
<dbReference type="InterPro" id="IPR056789">
    <property type="entry name" value="LRR_R13L1-DRL21"/>
</dbReference>
<dbReference type="Gene3D" id="1.20.5.4130">
    <property type="match status" value="1"/>
</dbReference>
<comment type="caution">
    <text evidence="7">The sequence shown here is derived from an EMBL/GenBank/DDBJ whole genome shotgun (WGS) entry which is preliminary data.</text>
</comment>
<evidence type="ECO:0000256" key="2">
    <source>
        <dbReference type="ARBA" id="ARBA00022741"/>
    </source>
</evidence>
<dbReference type="GO" id="GO:0000166">
    <property type="term" value="F:nucleotide binding"/>
    <property type="evidence" value="ECO:0007669"/>
    <property type="project" value="UniProtKB-KW"/>
</dbReference>
<gene>
    <name evidence="7" type="ORF">TIFTF001_012604</name>
</gene>
<evidence type="ECO:0000313" key="8">
    <source>
        <dbReference type="Proteomes" id="UP001187192"/>
    </source>
</evidence>
<evidence type="ECO:0000313" key="7">
    <source>
        <dbReference type="EMBL" id="GMN43398.1"/>
    </source>
</evidence>
<dbReference type="PANTHER" id="PTHR47186">
    <property type="entry name" value="LEUCINE-RICH REPEAT-CONTAINING PROTEIN 57"/>
    <property type="match status" value="1"/>
</dbReference>
<dbReference type="Pfam" id="PF18052">
    <property type="entry name" value="Rx_N"/>
    <property type="match status" value="1"/>
</dbReference>
<feature type="domain" description="Disease resistance R13L4/SHOC-2-like LRR" evidence="5">
    <location>
        <begin position="195"/>
        <end position="340"/>
    </location>
</feature>
<protein>
    <recommendedName>
        <fullName evidence="9">Rx N-terminal domain-containing protein</fullName>
    </recommendedName>
</protein>
<dbReference type="Pfam" id="PF23598">
    <property type="entry name" value="LRR_14"/>
    <property type="match status" value="1"/>
</dbReference>
<dbReference type="GO" id="GO:0006952">
    <property type="term" value="P:defense response"/>
    <property type="evidence" value="ECO:0007669"/>
    <property type="project" value="UniProtKB-KW"/>
</dbReference>
<dbReference type="InterPro" id="IPR032675">
    <property type="entry name" value="LRR_dom_sf"/>
</dbReference>
<evidence type="ECO:0000259" key="4">
    <source>
        <dbReference type="Pfam" id="PF18052"/>
    </source>
</evidence>
<dbReference type="AlphaFoldDB" id="A0AA87ZW77"/>
<dbReference type="EMBL" id="BTGU01000016">
    <property type="protein sequence ID" value="GMN43398.1"/>
    <property type="molecule type" value="Genomic_DNA"/>
</dbReference>
<name>A0AA87ZW77_FICCA</name>
<evidence type="ECO:0008006" key="9">
    <source>
        <dbReference type="Google" id="ProtNLM"/>
    </source>
</evidence>
<evidence type="ECO:0000256" key="3">
    <source>
        <dbReference type="ARBA" id="ARBA00022821"/>
    </source>
</evidence>
<feature type="domain" description="R13L1/DRL21-like LRR repeat region" evidence="6">
    <location>
        <begin position="350"/>
        <end position="419"/>
    </location>
</feature>
<accession>A0AA87ZW77</accession>
<dbReference type="InterPro" id="IPR055414">
    <property type="entry name" value="LRR_R13L4/SHOC2-like"/>
</dbReference>
<proteinExistence type="predicted"/>
<keyword evidence="3" id="KW-0611">Plant defense</keyword>
<dbReference type="SUPFAM" id="SSF52058">
    <property type="entry name" value="L domain-like"/>
    <property type="match status" value="1"/>
</dbReference>
<keyword evidence="8" id="KW-1185">Reference proteome</keyword>
<dbReference type="Proteomes" id="UP001187192">
    <property type="component" value="Unassembled WGS sequence"/>
</dbReference>
<dbReference type="InterPro" id="IPR041118">
    <property type="entry name" value="Rx_N"/>
</dbReference>
<evidence type="ECO:0000256" key="1">
    <source>
        <dbReference type="ARBA" id="ARBA00022737"/>
    </source>
</evidence>
<sequence>MAADLMGGALLSASLQVLFEKMASPEIVTYLTGKKSSGLDVLLRKLKIKLSSVNAVLDDAEYKQIRNRGVKDWLDELQDAVFNAEDLLADIEADALQRNMEPESRTSLSKVSNFFSFYDSTDRERKAEIEELLGRLEYIASQKDILGLKELVVGKNSSWRLPSTSLVEESGVYGRDEDKDVNFSKLSNFISEATHLRSIVIPYNYAFDKKVEDSLLKAKHLRVLSLPGPFLKLNLPDSINELRQLRYVNLSQTSIERLPESLSKLHNLQTLKLAACLRLTMLPKDFNRLINLRYLNVEFSGLVDMPTRMGKLKSLQKLSTFIVGKDGGTKIGELGELADLTGKLHHRNYRMVVLDNLLPNTTLKKLLIRFYGGTKFPHWLGDQSFYSLVDVQLSDCKYCYILPPLGQLSSLKSLYIGRCRSVARVGPEFYGNSSSSVKPFASLESLSFDSLSNWEEWLVPDEAFPMLTRLSVYDCKKLVGDLPCFLPYLTVITIDVCPQLACSLPMIPNVGMVALCRCEMITGYNLFESFGCLEVLEICKSLDSTTCRSLPASLKRLKFYWCKNLEFPPFHSYDCPNLTQLWIYKCENVITSRMSRNLQGLPKLTRFSITNCTFDSNLESFPEEGLLPSIIAELEIDGLEWLKTLDSNGLQQLTSLTSLSIKFCYNLQTITEPGLPSSLQTLKLNYCPLMKEKCERERGEYWNKIAPIPNITYDAETRIISVVFTLVARSQLQNGSALMHGDHWNVARSATLVMNFCKTLGHECGKRPINASSTEKFQLIFREDDEFEKCWEMLTIMGAKPVKL</sequence>
<evidence type="ECO:0000259" key="6">
    <source>
        <dbReference type="Pfam" id="PF25019"/>
    </source>
</evidence>
<evidence type="ECO:0000259" key="5">
    <source>
        <dbReference type="Pfam" id="PF23598"/>
    </source>
</evidence>
<keyword evidence="2" id="KW-0547">Nucleotide-binding</keyword>
<keyword evidence="1" id="KW-0677">Repeat</keyword>